<dbReference type="InterPro" id="IPR036388">
    <property type="entry name" value="WH-like_DNA-bd_sf"/>
</dbReference>
<evidence type="ECO:0000256" key="5">
    <source>
        <dbReference type="ARBA" id="ARBA00023163"/>
    </source>
</evidence>
<feature type="domain" description="OmpR/PhoB-type" evidence="9">
    <location>
        <begin position="125"/>
        <end position="221"/>
    </location>
</feature>
<dbReference type="Gene3D" id="3.40.50.2300">
    <property type="match status" value="1"/>
</dbReference>
<reference evidence="10 11" key="1">
    <citation type="submission" date="2020-08" db="EMBL/GenBank/DDBJ databases">
        <title>Genomic Encyclopedia of Type Strains, Phase IV (KMG-IV): sequencing the most valuable type-strain genomes for metagenomic binning, comparative biology and taxonomic classification.</title>
        <authorList>
            <person name="Goeker M."/>
        </authorList>
    </citation>
    <scope>NUCLEOTIDE SEQUENCE [LARGE SCALE GENOMIC DNA]</scope>
    <source>
        <strain evidence="10 11">DSM 17328</strain>
    </source>
</reference>
<dbReference type="CDD" id="cd19935">
    <property type="entry name" value="REC_OmpR_CusR-like"/>
    <property type="match status" value="1"/>
</dbReference>
<protein>
    <submittedName>
        <fullName evidence="10">Two-component system response regulator TctD</fullName>
    </submittedName>
</protein>
<comment type="caution">
    <text evidence="10">The sequence shown here is derived from an EMBL/GenBank/DDBJ whole genome shotgun (WGS) entry which is preliminary data.</text>
</comment>
<keyword evidence="5" id="KW-0804">Transcription</keyword>
<dbReference type="PANTHER" id="PTHR48111">
    <property type="entry name" value="REGULATOR OF RPOS"/>
    <property type="match status" value="1"/>
</dbReference>
<dbReference type="InterPro" id="IPR001867">
    <property type="entry name" value="OmpR/PhoB-type_DNA-bd"/>
</dbReference>
<evidence type="ECO:0000256" key="6">
    <source>
        <dbReference type="PROSITE-ProRule" id="PRU00169"/>
    </source>
</evidence>
<evidence type="ECO:0000259" key="8">
    <source>
        <dbReference type="PROSITE" id="PS50110"/>
    </source>
</evidence>
<dbReference type="RefSeq" id="WP_184067898.1">
    <property type="nucleotide sequence ID" value="NZ_JACHNZ010000016.1"/>
</dbReference>
<dbReference type="SMART" id="SM00862">
    <property type="entry name" value="Trans_reg_C"/>
    <property type="match status" value="1"/>
</dbReference>
<evidence type="ECO:0000313" key="10">
    <source>
        <dbReference type="EMBL" id="MBB4632063.1"/>
    </source>
</evidence>
<dbReference type="GO" id="GO:0000976">
    <property type="term" value="F:transcription cis-regulatory region binding"/>
    <property type="evidence" value="ECO:0007669"/>
    <property type="project" value="TreeGrafter"/>
</dbReference>
<feature type="DNA-binding region" description="OmpR/PhoB-type" evidence="7">
    <location>
        <begin position="125"/>
        <end position="221"/>
    </location>
</feature>
<sequence>MARILLVEDDEALARGLTAALRGEGYSVDSALDGESALEMARDEPYAVITLDVNLPDMSGFDVLKSLRANGCRAPILMLTARDSVEDRVRGLDLGADDYLLKPFEPAELAARLRALLRRPVSDPSPVISVGNLQIDRSRCVIWVSGEQIDLRRREWVLLERLVVRVGKVVSKDRLAAEVFGFDEAVAPNAIEVYIARLRRKLGPTGPAIRTMRGLGYVMENTPAAEA</sequence>
<evidence type="ECO:0000259" key="9">
    <source>
        <dbReference type="PROSITE" id="PS51755"/>
    </source>
</evidence>
<dbReference type="Proteomes" id="UP000566324">
    <property type="component" value="Unassembled WGS sequence"/>
</dbReference>
<evidence type="ECO:0000256" key="3">
    <source>
        <dbReference type="ARBA" id="ARBA00023015"/>
    </source>
</evidence>
<evidence type="ECO:0000313" key="11">
    <source>
        <dbReference type="Proteomes" id="UP000566324"/>
    </source>
</evidence>
<dbReference type="PANTHER" id="PTHR48111:SF67">
    <property type="entry name" value="TRANSCRIPTIONAL REGULATORY PROTEIN TCTD"/>
    <property type="match status" value="1"/>
</dbReference>
<dbReference type="GO" id="GO:0032993">
    <property type="term" value="C:protein-DNA complex"/>
    <property type="evidence" value="ECO:0007669"/>
    <property type="project" value="TreeGrafter"/>
</dbReference>
<name>A0A7W7F8W6_9SPHN</name>
<dbReference type="InterPro" id="IPR039420">
    <property type="entry name" value="WalR-like"/>
</dbReference>
<dbReference type="GO" id="GO:0005829">
    <property type="term" value="C:cytosol"/>
    <property type="evidence" value="ECO:0007669"/>
    <property type="project" value="TreeGrafter"/>
</dbReference>
<dbReference type="SMART" id="SM00448">
    <property type="entry name" value="REC"/>
    <property type="match status" value="1"/>
</dbReference>
<evidence type="ECO:0000256" key="7">
    <source>
        <dbReference type="PROSITE-ProRule" id="PRU01091"/>
    </source>
</evidence>
<dbReference type="Pfam" id="PF00486">
    <property type="entry name" value="Trans_reg_C"/>
    <property type="match status" value="1"/>
</dbReference>
<keyword evidence="2" id="KW-0902">Two-component regulatory system</keyword>
<dbReference type="Gene3D" id="6.10.250.690">
    <property type="match status" value="1"/>
</dbReference>
<dbReference type="InterPro" id="IPR001789">
    <property type="entry name" value="Sig_transdc_resp-reg_receiver"/>
</dbReference>
<dbReference type="PROSITE" id="PS50110">
    <property type="entry name" value="RESPONSE_REGULATORY"/>
    <property type="match status" value="1"/>
</dbReference>
<dbReference type="GO" id="GO:0006355">
    <property type="term" value="P:regulation of DNA-templated transcription"/>
    <property type="evidence" value="ECO:0007669"/>
    <property type="project" value="InterPro"/>
</dbReference>
<dbReference type="EMBL" id="JACHNZ010000016">
    <property type="protein sequence ID" value="MBB4632063.1"/>
    <property type="molecule type" value="Genomic_DNA"/>
</dbReference>
<accession>A0A7W7F8W6</accession>
<keyword evidence="3" id="KW-0805">Transcription regulation</keyword>
<keyword evidence="11" id="KW-1185">Reference proteome</keyword>
<gene>
    <name evidence="10" type="ORF">GGQ98_001680</name>
</gene>
<proteinExistence type="predicted"/>
<dbReference type="SUPFAM" id="SSF52172">
    <property type="entry name" value="CheY-like"/>
    <property type="match status" value="1"/>
</dbReference>
<organism evidence="10 11">
    <name type="scientific">Sphingosinicella soli</name>
    <dbReference type="NCBI Taxonomy" id="333708"/>
    <lineage>
        <taxon>Bacteria</taxon>
        <taxon>Pseudomonadati</taxon>
        <taxon>Pseudomonadota</taxon>
        <taxon>Alphaproteobacteria</taxon>
        <taxon>Sphingomonadales</taxon>
        <taxon>Sphingosinicellaceae</taxon>
        <taxon>Sphingosinicella</taxon>
    </lineage>
</organism>
<feature type="modified residue" description="4-aspartylphosphate" evidence="6">
    <location>
        <position position="52"/>
    </location>
</feature>
<evidence type="ECO:0000256" key="1">
    <source>
        <dbReference type="ARBA" id="ARBA00022553"/>
    </source>
</evidence>
<dbReference type="AlphaFoldDB" id="A0A7W7F8W6"/>
<evidence type="ECO:0000256" key="4">
    <source>
        <dbReference type="ARBA" id="ARBA00023125"/>
    </source>
</evidence>
<dbReference type="GO" id="GO:0000156">
    <property type="term" value="F:phosphorelay response regulator activity"/>
    <property type="evidence" value="ECO:0007669"/>
    <property type="project" value="TreeGrafter"/>
</dbReference>
<keyword evidence="4 7" id="KW-0238">DNA-binding</keyword>
<dbReference type="Pfam" id="PF00072">
    <property type="entry name" value="Response_reg"/>
    <property type="match status" value="1"/>
</dbReference>
<dbReference type="InterPro" id="IPR011006">
    <property type="entry name" value="CheY-like_superfamily"/>
</dbReference>
<keyword evidence="1 6" id="KW-0597">Phosphoprotein</keyword>
<dbReference type="Gene3D" id="1.10.10.10">
    <property type="entry name" value="Winged helix-like DNA-binding domain superfamily/Winged helix DNA-binding domain"/>
    <property type="match status" value="1"/>
</dbReference>
<evidence type="ECO:0000256" key="2">
    <source>
        <dbReference type="ARBA" id="ARBA00023012"/>
    </source>
</evidence>
<dbReference type="FunFam" id="3.40.50.2300:FF:000002">
    <property type="entry name" value="DNA-binding response regulator PhoP"/>
    <property type="match status" value="1"/>
</dbReference>
<dbReference type="CDD" id="cd00383">
    <property type="entry name" value="trans_reg_C"/>
    <property type="match status" value="1"/>
</dbReference>
<dbReference type="PROSITE" id="PS51755">
    <property type="entry name" value="OMPR_PHOB"/>
    <property type="match status" value="1"/>
</dbReference>
<feature type="domain" description="Response regulatory" evidence="8">
    <location>
        <begin position="3"/>
        <end position="117"/>
    </location>
</feature>